<dbReference type="InterPro" id="IPR002376">
    <property type="entry name" value="Formyl_transf_N"/>
</dbReference>
<evidence type="ECO:0000259" key="2">
    <source>
        <dbReference type="Pfam" id="PF00551"/>
    </source>
</evidence>
<proteinExistence type="predicted"/>
<evidence type="ECO:0000313" key="3">
    <source>
        <dbReference type="EMBL" id="SVD67147.1"/>
    </source>
</evidence>
<dbReference type="SUPFAM" id="SSF53328">
    <property type="entry name" value="Formyltransferase"/>
    <property type="match status" value="1"/>
</dbReference>
<dbReference type="AlphaFoldDB" id="A0A382X7I2"/>
<dbReference type="GO" id="GO:0004479">
    <property type="term" value="F:methionyl-tRNA formyltransferase activity"/>
    <property type="evidence" value="ECO:0007669"/>
    <property type="project" value="UniProtKB-EC"/>
</dbReference>
<feature type="non-terminal residue" evidence="3">
    <location>
        <position position="124"/>
    </location>
</feature>
<organism evidence="3">
    <name type="scientific">marine metagenome</name>
    <dbReference type="NCBI Taxonomy" id="408172"/>
    <lineage>
        <taxon>unclassified sequences</taxon>
        <taxon>metagenomes</taxon>
        <taxon>ecological metagenomes</taxon>
    </lineage>
</organism>
<dbReference type="InterPro" id="IPR041711">
    <property type="entry name" value="Met-tRNA-FMT_N"/>
</dbReference>
<protein>
    <recommendedName>
        <fullName evidence="1">methionyl-tRNA formyltransferase</fullName>
        <ecNumber evidence="1">2.1.2.9</ecNumber>
    </recommendedName>
</protein>
<dbReference type="Gene3D" id="3.40.50.170">
    <property type="entry name" value="Formyl transferase, N-terminal domain"/>
    <property type="match status" value="1"/>
</dbReference>
<dbReference type="PANTHER" id="PTHR11138">
    <property type="entry name" value="METHIONYL-TRNA FORMYLTRANSFERASE"/>
    <property type="match status" value="1"/>
</dbReference>
<reference evidence="3" key="1">
    <citation type="submission" date="2018-05" db="EMBL/GenBank/DDBJ databases">
        <authorList>
            <person name="Lanie J.A."/>
            <person name="Ng W.-L."/>
            <person name="Kazmierczak K.M."/>
            <person name="Andrzejewski T.M."/>
            <person name="Davidsen T.M."/>
            <person name="Wayne K.J."/>
            <person name="Tettelin H."/>
            <person name="Glass J.I."/>
            <person name="Rusch D."/>
            <person name="Podicherti R."/>
            <person name="Tsui H.-C.T."/>
            <person name="Winkler M.E."/>
        </authorList>
    </citation>
    <scope>NUCLEOTIDE SEQUENCE</scope>
</reference>
<dbReference type="EC" id="2.1.2.9" evidence="1"/>
<feature type="domain" description="Formyl transferase N-terminal" evidence="2">
    <location>
        <begin position="1"/>
        <end position="123"/>
    </location>
</feature>
<accession>A0A382X7I2</accession>
<dbReference type="Pfam" id="PF00551">
    <property type="entry name" value="Formyl_trans_N"/>
    <property type="match status" value="1"/>
</dbReference>
<evidence type="ECO:0000256" key="1">
    <source>
        <dbReference type="ARBA" id="ARBA00012261"/>
    </source>
</evidence>
<dbReference type="InterPro" id="IPR036477">
    <property type="entry name" value="Formyl_transf_N_sf"/>
</dbReference>
<name>A0A382X7I2_9ZZZZ</name>
<dbReference type="GO" id="GO:0005829">
    <property type="term" value="C:cytosol"/>
    <property type="evidence" value="ECO:0007669"/>
    <property type="project" value="TreeGrafter"/>
</dbReference>
<gene>
    <name evidence="3" type="ORF">METZ01_LOCUS420001</name>
</gene>
<feature type="non-terminal residue" evidence="3">
    <location>
        <position position="1"/>
    </location>
</feature>
<dbReference type="EMBL" id="UINC01165640">
    <property type="protein sequence ID" value="SVD67147.1"/>
    <property type="molecule type" value="Genomic_DNA"/>
</dbReference>
<sequence>MKLVFFGTPDFAVPSLCALHESHHEVLGVVTNPDKKSGRGQKVQFSPVKTTAEKYGYPIFQPKDYRNNDFVSQIKQIKSDIYVVVAFRILPESILNIPQKGAVNLHASLLPKLRGAAPINHAIM</sequence>
<dbReference type="CDD" id="cd08646">
    <property type="entry name" value="FMT_core_Met-tRNA-FMT_N"/>
    <property type="match status" value="1"/>
</dbReference>
<dbReference type="PANTHER" id="PTHR11138:SF5">
    <property type="entry name" value="METHIONYL-TRNA FORMYLTRANSFERASE, MITOCHONDRIAL"/>
    <property type="match status" value="1"/>
</dbReference>